<dbReference type="SUPFAM" id="SSF56436">
    <property type="entry name" value="C-type lectin-like"/>
    <property type="match status" value="1"/>
</dbReference>
<organism evidence="3 4">
    <name type="scientific">Erythrobacter fulvus</name>
    <dbReference type="NCBI Taxonomy" id="2987523"/>
    <lineage>
        <taxon>Bacteria</taxon>
        <taxon>Pseudomonadati</taxon>
        <taxon>Pseudomonadota</taxon>
        <taxon>Alphaproteobacteria</taxon>
        <taxon>Sphingomonadales</taxon>
        <taxon>Erythrobacteraceae</taxon>
        <taxon>Erythrobacter/Porphyrobacter group</taxon>
        <taxon>Erythrobacter</taxon>
    </lineage>
</organism>
<dbReference type="PANTHER" id="PTHR23150">
    <property type="entry name" value="SULFATASE MODIFYING FACTOR 1, 2"/>
    <property type="match status" value="1"/>
</dbReference>
<dbReference type="InterPro" id="IPR042095">
    <property type="entry name" value="SUMF_sf"/>
</dbReference>
<feature type="compositionally biased region" description="Basic and acidic residues" evidence="1">
    <location>
        <begin position="261"/>
        <end position="275"/>
    </location>
</feature>
<feature type="region of interest" description="Disordered" evidence="1">
    <location>
        <begin position="261"/>
        <end position="284"/>
    </location>
</feature>
<dbReference type="Proteomes" id="UP001216558">
    <property type="component" value="Unassembled WGS sequence"/>
</dbReference>
<reference evidence="3 4" key="1">
    <citation type="submission" date="2022-10" db="EMBL/GenBank/DDBJ databases">
        <title>Erythrobacter sp. sf7 Genome sequencing.</title>
        <authorList>
            <person name="Park S."/>
        </authorList>
    </citation>
    <scope>NUCLEOTIDE SEQUENCE [LARGE SCALE GENOMIC DNA]</scope>
    <source>
        <strain evidence="4">sf7</strain>
    </source>
</reference>
<protein>
    <submittedName>
        <fullName evidence="3">Formylglycine-generating enzyme family protein</fullName>
    </submittedName>
</protein>
<feature type="domain" description="Sulfatase-modifying factor enzyme-like" evidence="2">
    <location>
        <begin position="44"/>
        <end position="328"/>
    </location>
</feature>
<dbReference type="Pfam" id="PF03781">
    <property type="entry name" value="FGE-sulfatase"/>
    <property type="match status" value="1"/>
</dbReference>
<gene>
    <name evidence="3" type="ORF">OIK40_04790</name>
</gene>
<dbReference type="InterPro" id="IPR051043">
    <property type="entry name" value="Sulfatase_Mod_Factor_Kinase"/>
</dbReference>
<keyword evidence="4" id="KW-1185">Reference proteome</keyword>
<evidence type="ECO:0000313" key="3">
    <source>
        <dbReference type="EMBL" id="MDC8753958.1"/>
    </source>
</evidence>
<name>A0ABT5JPB5_9SPHN</name>
<dbReference type="EMBL" id="JAQQXQ010000003">
    <property type="protein sequence ID" value="MDC8753958.1"/>
    <property type="molecule type" value="Genomic_DNA"/>
</dbReference>
<dbReference type="InterPro" id="IPR005532">
    <property type="entry name" value="SUMF_dom"/>
</dbReference>
<proteinExistence type="predicted"/>
<evidence type="ECO:0000259" key="2">
    <source>
        <dbReference type="Pfam" id="PF03781"/>
    </source>
</evidence>
<sequence length="345" mass="37493">MGWALALAWLVAACGGATDENALPRSATDFAATATCETPRSLPVYIEGGSFIMGSDAVYAEEGPPRETRVDGFWIDPHEVTNRQFAEFVDATGYVTVAEKPVDPAQFGVPVEQIPAHMLQPGSAVFTPPDRPSRNYADWWDYVPGASWKKPYGRQGPDAVPDQPAVHLAWEDMQAYAAWRGGRLPTEAEWEYAASAGAPDYVEQPDAKSANSWQGVFPVVNEAADGFKGIAPVGCFAPNGFGLYDMVGNVWEVTADFYRPGHDPQTRDNPRRASENDAYDPLNPGFASRVMKGGSYLCAPNYCQRYRPESRQGRDPGLGASNVGFRLAYDGKAPPPTSSSNSRKE</sequence>
<dbReference type="InterPro" id="IPR016187">
    <property type="entry name" value="CTDL_fold"/>
</dbReference>
<dbReference type="RefSeq" id="WP_273676669.1">
    <property type="nucleotide sequence ID" value="NZ_JAQQXQ010000003.1"/>
</dbReference>
<dbReference type="PANTHER" id="PTHR23150:SF19">
    <property type="entry name" value="FORMYLGLYCINE-GENERATING ENZYME"/>
    <property type="match status" value="1"/>
</dbReference>
<feature type="region of interest" description="Disordered" evidence="1">
    <location>
        <begin position="308"/>
        <end position="345"/>
    </location>
</feature>
<evidence type="ECO:0000313" key="4">
    <source>
        <dbReference type="Proteomes" id="UP001216558"/>
    </source>
</evidence>
<dbReference type="Gene3D" id="3.90.1580.10">
    <property type="entry name" value="paralog of FGE (formylglycine-generating enzyme)"/>
    <property type="match status" value="1"/>
</dbReference>
<evidence type="ECO:0000256" key="1">
    <source>
        <dbReference type="SAM" id="MobiDB-lite"/>
    </source>
</evidence>
<comment type="caution">
    <text evidence="3">The sequence shown here is derived from an EMBL/GenBank/DDBJ whole genome shotgun (WGS) entry which is preliminary data.</text>
</comment>
<accession>A0ABT5JPB5</accession>